<dbReference type="Gene3D" id="3.40.50.1580">
    <property type="entry name" value="Nucleoside phosphorylase domain"/>
    <property type="match status" value="1"/>
</dbReference>
<accession>A0A9P8IGV2</accession>
<reference evidence="2" key="1">
    <citation type="submission" date="2021-03" db="EMBL/GenBank/DDBJ databases">
        <title>Comparative genomics and phylogenomic investigation of the class Geoglossomycetes provide insights into ecological specialization and systematics.</title>
        <authorList>
            <person name="Melie T."/>
            <person name="Pirro S."/>
            <person name="Miller A.N."/>
            <person name="Quandt A."/>
        </authorList>
    </citation>
    <scope>NUCLEOTIDE SEQUENCE</scope>
    <source>
        <strain evidence="2">GBOQ0MN5Z8</strain>
    </source>
</reference>
<dbReference type="InterPro" id="IPR035994">
    <property type="entry name" value="Nucleoside_phosphorylase_sf"/>
</dbReference>
<evidence type="ECO:0000313" key="3">
    <source>
        <dbReference type="Proteomes" id="UP000698800"/>
    </source>
</evidence>
<dbReference type="GO" id="GO:0009116">
    <property type="term" value="P:nucleoside metabolic process"/>
    <property type="evidence" value="ECO:0007669"/>
    <property type="project" value="InterPro"/>
</dbReference>
<dbReference type="Gene3D" id="3.90.950.10">
    <property type="match status" value="1"/>
</dbReference>
<dbReference type="OrthoDB" id="4968544at2759"/>
<gene>
    <name evidence="2" type="ORF">FGG08_000165</name>
</gene>
<dbReference type="InterPro" id="IPR053137">
    <property type="entry name" value="NLR-like"/>
</dbReference>
<dbReference type="SUPFAM" id="SSF52972">
    <property type="entry name" value="ITPase-like"/>
    <property type="match status" value="1"/>
</dbReference>
<dbReference type="AlphaFoldDB" id="A0A9P8IGV2"/>
<keyword evidence="3" id="KW-1185">Reference proteome</keyword>
<dbReference type="GO" id="GO:0003824">
    <property type="term" value="F:catalytic activity"/>
    <property type="evidence" value="ECO:0007669"/>
    <property type="project" value="InterPro"/>
</dbReference>
<organism evidence="2 3">
    <name type="scientific">Glutinoglossum americanum</name>
    <dbReference type="NCBI Taxonomy" id="1670608"/>
    <lineage>
        <taxon>Eukaryota</taxon>
        <taxon>Fungi</taxon>
        <taxon>Dikarya</taxon>
        <taxon>Ascomycota</taxon>
        <taxon>Pezizomycotina</taxon>
        <taxon>Geoglossomycetes</taxon>
        <taxon>Geoglossales</taxon>
        <taxon>Geoglossaceae</taxon>
        <taxon>Glutinoglossum</taxon>
    </lineage>
</organism>
<dbReference type="PANTHER" id="PTHR46082:SF6">
    <property type="entry name" value="AAA+ ATPASE DOMAIN-CONTAINING PROTEIN-RELATED"/>
    <property type="match status" value="1"/>
</dbReference>
<sequence length="449" mass="49486">MADTMLDQKYEDLLVKAGDTNVYRHGRIGTVNVVISCLLEPPHAADAARTAQNMAATFIGIKAIVMIGFGSGVPNAGTRLGDLVISSAIIRYDRDAELNLTSIPNIAERAANVLQREIGQDGYWLSSSLYPAISKYPDLLQFSQRQNTCSDPSDYPQLHYRDIGLESQGIQSEELQDRLAPLKSIICFDDVAAGSREGDTWKRYAAANAVSYAKEIIQVMASNLMNSVRGLEGTEEIVPPPMDPRLPPFQPHQYPSHGNAVLLVIPTKNEFKRRVLQQAFRQRVPSDVVLHTLVVPVESDVGEQPYNEAGSTGAHNRISNALLRLDAVEYEETFRDRKIGIVIVACIESYIQTDNIDRPTDYGVVAIHNATTRQTEVCLSRGVTVPPAYVDRARRFGFEGDPNRGRVTVGQILAANAPGIDKADWQAVLARHSRYDLLKDALAQLPIPL</sequence>
<evidence type="ECO:0000313" key="2">
    <source>
        <dbReference type="EMBL" id="KAH0547676.1"/>
    </source>
</evidence>
<proteinExistence type="predicted"/>
<evidence type="ECO:0000259" key="1">
    <source>
        <dbReference type="Pfam" id="PF01048"/>
    </source>
</evidence>
<dbReference type="SUPFAM" id="SSF53167">
    <property type="entry name" value="Purine and uridine phosphorylases"/>
    <property type="match status" value="1"/>
</dbReference>
<dbReference type="EMBL" id="JAGHQL010000002">
    <property type="protein sequence ID" value="KAH0547676.1"/>
    <property type="molecule type" value="Genomic_DNA"/>
</dbReference>
<dbReference type="Proteomes" id="UP000698800">
    <property type="component" value="Unassembled WGS sequence"/>
</dbReference>
<dbReference type="InterPro" id="IPR029001">
    <property type="entry name" value="ITPase-like_fam"/>
</dbReference>
<dbReference type="InterPro" id="IPR000845">
    <property type="entry name" value="Nucleoside_phosphorylase_d"/>
</dbReference>
<name>A0A9P8IGV2_9PEZI</name>
<dbReference type="PANTHER" id="PTHR46082">
    <property type="entry name" value="ATP/GTP-BINDING PROTEIN-RELATED"/>
    <property type="match status" value="1"/>
</dbReference>
<comment type="caution">
    <text evidence="2">The sequence shown here is derived from an EMBL/GenBank/DDBJ whole genome shotgun (WGS) entry which is preliminary data.</text>
</comment>
<dbReference type="Pfam" id="PF01048">
    <property type="entry name" value="PNP_UDP_1"/>
    <property type="match status" value="1"/>
</dbReference>
<protein>
    <recommendedName>
        <fullName evidence="1">Nucleoside phosphorylase domain-containing protein</fullName>
    </recommendedName>
</protein>
<feature type="domain" description="Nucleoside phosphorylase" evidence="1">
    <location>
        <begin position="19"/>
        <end position="99"/>
    </location>
</feature>